<organism evidence="1 2">
    <name type="scientific">Pseudobdellovibrio exovorus JSS</name>
    <dbReference type="NCBI Taxonomy" id="1184267"/>
    <lineage>
        <taxon>Bacteria</taxon>
        <taxon>Pseudomonadati</taxon>
        <taxon>Bdellovibrionota</taxon>
        <taxon>Bdellovibrionia</taxon>
        <taxon>Bdellovibrionales</taxon>
        <taxon>Pseudobdellovibrionaceae</taxon>
        <taxon>Pseudobdellovibrio</taxon>
    </lineage>
</organism>
<reference evidence="1 2" key="1">
    <citation type="journal article" date="2013" name="ISME J.">
        <title>By their genes ye shall know them: genomic signatures of predatory bacteria.</title>
        <authorList>
            <person name="Pasternak Z."/>
            <person name="Pietrokovski S."/>
            <person name="Rotem O."/>
            <person name="Gophna U."/>
            <person name="Lurie-Weinberger M.N."/>
            <person name="Jurkevitch E."/>
        </authorList>
    </citation>
    <scope>NUCLEOTIDE SEQUENCE [LARGE SCALE GENOMIC DNA]</scope>
    <source>
        <strain evidence="1 2">JSS</strain>
    </source>
</reference>
<evidence type="ECO:0000313" key="1">
    <source>
        <dbReference type="EMBL" id="AGH95089.1"/>
    </source>
</evidence>
<sequence length="83" mass="9710">MSLPLVSDSPRLDLRTIWDFKQKKGQSVSDWPNERSGITRFIKYYSSFLALALLWPLRCFLDILISLRIWRPSSNADLHDSLN</sequence>
<keyword evidence="2" id="KW-1185">Reference proteome</keyword>
<gene>
    <name evidence="1" type="ORF">A11Q_872</name>
</gene>
<dbReference type="Proteomes" id="UP000012040">
    <property type="component" value="Chromosome"/>
</dbReference>
<evidence type="ECO:0000313" key="2">
    <source>
        <dbReference type="Proteomes" id="UP000012040"/>
    </source>
</evidence>
<name>M4VPN7_9BACT</name>
<proteinExistence type="predicted"/>
<dbReference type="KEGG" id="bex:A11Q_872"/>
<protein>
    <submittedName>
        <fullName evidence="1">Uncharacterized protein</fullName>
    </submittedName>
</protein>
<dbReference type="AlphaFoldDB" id="M4VPN7"/>
<accession>M4VPN7</accession>
<dbReference type="EMBL" id="CP003537">
    <property type="protein sequence ID" value="AGH95089.1"/>
    <property type="molecule type" value="Genomic_DNA"/>
</dbReference>
<dbReference type="HOGENOM" id="CLU_2535807_0_0_7"/>